<protein>
    <submittedName>
        <fullName evidence="7">Tyrosine-type recombinase/integrase</fullName>
    </submittedName>
</protein>
<comment type="similarity">
    <text evidence="1">Belongs to the 'phage' integrase family.</text>
</comment>
<dbReference type="GO" id="GO:0015074">
    <property type="term" value="P:DNA integration"/>
    <property type="evidence" value="ECO:0007669"/>
    <property type="project" value="InterPro"/>
</dbReference>
<feature type="domain" description="Tyr recombinase" evidence="5">
    <location>
        <begin position="135"/>
        <end position="372"/>
    </location>
</feature>
<evidence type="ECO:0000313" key="7">
    <source>
        <dbReference type="EMBL" id="MBD1373398.1"/>
    </source>
</evidence>
<name>A0A926NHG1_9BACL</name>
<dbReference type="PANTHER" id="PTHR30349">
    <property type="entry name" value="PHAGE INTEGRASE-RELATED"/>
    <property type="match status" value="1"/>
</dbReference>
<evidence type="ECO:0000256" key="4">
    <source>
        <dbReference type="PROSITE-ProRule" id="PRU01248"/>
    </source>
</evidence>
<accession>A0A926NHG1</accession>
<dbReference type="InterPro" id="IPR044068">
    <property type="entry name" value="CB"/>
</dbReference>
<evidence type="ECO:0000256" key="3">
    <source>
        <dbReference type="ARBA" id="ARBA00023172"/>
    </source>
</evidence>
<dbReference type="InterPro" id="IPR010998">
    <property type="entry name" value="Integrase_recombinase_N"/>
</dbReference>
<dbReference type="CDD" id="cd00397">
    <property type="entry name" value="DNA_BRE_C"/>
    <property type="match status" value="1"/>
</dbReference>
<reference evidence="7" key="1">
    <citation type="submission" date="2020-09" db="EMBL/GenBank/DDBJ databases">
        <title>A novel bacterium of genus Hazenella, isolated from South China Sea.</title>
        <authorList>
            <person name="Huang H."/>
            <person name="Mo K."/>
            <person name="Hu Y."/>
        </authorList>
    </citation>
    <scope>NUCLEOTIDE SEQUENCE</scope>
    <source>
        <strain evidence="7">IB182357</strain>
    </source>
</reference>
<evidence type="ECO:0000256" key="2">
    <source>
        <dbReference type="ARBA" id="ARBA00023125"/>
    </source>
</evidence>
<dbReference type="Proteomes" id="UP000661691">
    <property type="component" value="Unassembled WGS sequence"/>
</dbReference>
<dbReference type="PROSITE" id="PS51898">
    <property type="entry name" value="TYR_RECOMBINASE"/>
    <property type="match status" value="1"/>
</dbReference>
<dbReference type="GO" id="GO:0006310">
    <property type="term" value="P:DNA recombination"/>
    <property type="evidence" value="ECO:0007669"/>
    <property type="project" value="UniProtKB-KW"/>
</dbReference>
<dbReference type="PROSITE" id="PS51900">
    <property type="entry name" value="CB"/>
    <property type="match status" value="1"/>
</dbReference>
<keyword evidence="2 4" id="KW-0238">DNA-binding</keyword>
<comment type="caution">
    <text evidence="7">The sequence shown here is derived from an EMBL/GenBank/DDBJ whole genome shotgun (WGS) entry which is preliminary data.</text>
</comment>
<dbReference type="Gene3D" id="1.10.150.130">
    <property type="match status" value="1"/>
</dbReference>
<dbReference type="InterPro" id="IPR050090">
    <property type="entry name" value="Tyrosine_recombinase_XerCD"/>
</dbReference>
<dbReference type="InterPro" id="IPR002104">
    <property type="entry name" value="Integrase_catalytic"/>
</dbReference>
<feature type="domain" description="Core-binding (CB)" evidence="6">
    <location>
        <begin position="25"/>
        <end position="111"/>
    </location>
</feature>
<evidence type="ECO:0000256" key="1">
    <source>
        <dbReference type="ARBA" id="ARBA00008857"/>
    </source>
</evidence>
<organism evidence="7 8">
    <name type="scientific">Polycladospora coralii</name>
    <dbReference type="NCBI Taxonomy" id="2771432"/>
    <lineage>
        <taxon>Bacteria</taxon>
        <taxon>Bacillati</taxon>
        <taxon>Bacillota</taxon>
        <taxon>Bacilli</taxon>
        <taxon>Bacillales</taxon>
        <taxon>Thermoactinomycetaceae</taxon>
        <taxon>Polycladospora</taxon>
    </lineage>
</organism>
<gene>
    <name evidence="7" type="ORF">IC620_13670</name>
</gene>
<proteinExistence type="inferred from homology"/>
<keyword evidence="8" id="KW-1185">Reference proteome</keyword>
<dbReference type="GO" id="GO:0003677">
    <property type="term" value="F:DNA binding"/>
    <property type="evidence" value="ECO:0007669"/>
    <property type="project" value="UniProtKB-UniRule"/>
</dbReference>
<evidence type="ECO:0000259" key="6">
    <source>
        <dbReference type="PROSITE" id="PS51900"/>
    </source>
</evidence>
<dbReference type="InterPro" id="IPR013762">
    <property type="entry name" value="Integrase-like_cat_sf"/>
</dbReference>
<dbReference type="Gene3D" id="1.10.443.10">
    <property type="entry name" value="Intergrase catalytic core"/>
    <property type="match status" value="1"/>
</dbReference>
<dbReference type="PANTHER" id="PTHR30349:SF41">
    <property type="entry name" value="INTEGRASE_RECOMBINASE PROTEIN MJ0367-RELATED"/>
    <property type="match status" value="1"/>
</dbReference>
<dbReference type="AlphaFoldDB" id="A0A926NHG1"/>
<dbReference type="EMBL" id="JACXAH010000025">
    <property type="protein sequence ID" value="MBD1373398.1"/>
    <property type="molecule type" value="Genomic_DNA"/>
</dbReference>
<dbReference type="RefSeq" id="WP_191142494.1">
    <property type="nucleotide sequence ID" value="NZ_JACXAH010000025.1"/>
</dbReference>
<dbReference type="Pfam" id="PF00589">
    <property type="entry name" value="Phage_integrase"/>
    <property type="match status" value="1"/>
</dbReference>
<dbReference type="InterPro" id="IPR011010">
    <property type="entry name" value="DNA_brk_join_enz"/>
</dbReference>
<evidence type="ECO:0000313" key="8">
    <source>
        <dbReference type="Proteomes" id="UP000661691"/>
    </source>
</evidence>
<keyword evidence="3" id="KW-0233">DNA recombination</keyword>
<evidence type="ECO:0000259" key="5">
    <source>
        <dbReference type="PROSITE" id="PS51898"/>
    </source>
</evidence>
<dbReference type="SUPFAM" id="SSF56349">
    <property type="entry name" value="DNA breaking-rejoining enzymes"/>
    <property type="match status" value="1"/>
</dbReference>
<sequence>MDYKEHYLKQFTPRKKKERFSHLDDSLTEWGEEYLTLAVEGIRGEDSLKKIALHLKRFISFYEKRYGHELITKLIKRDLVDWQKKLLDEGLARSTVNNHMASVSGFTGWVHRQQPDLFYGDDPAKGIGELGLPPLKVRALSQDQITSLKILCDRLESYYWLKGRKANRPGQERQVKKNGRPWRDRAIIFTLLSTGLRRAELVGLDLNQLQPNDANQLRSARKACLTRVQGKGKTEREVYLSYDARQALADYIEKERVRDASEEATALFLTASSLSARKTDGRMSKDSLNDVCLKVGKWHDGETNNTEKHISPLKPHDLRNTFAVQLAQELAKQKGAVDPYELERRLGHRSDRYIKLYTNPPEEVAAGYVEEL</sequence>